<reference evidence="2" key="1">
    <citation type="journal article" date="2019" name="bioRxiv">
        <title>The Genome of the Zebra Mussel, Dreissena polymorpha: A Resource for Invasive Species Research.</title>
        <authorList>
            <person name="McCartney M.A."/>
            <person name="Auch B."/>
            <person name="Kono T."/>
            <person name="Mallez S."/>
            <person name="Zhang Y."/>
            <person name="Obille A."/>
            <person name="Becker A."/>
            <person name="Abrahante J.E."/>
            <person name="Garbe J."/>
            <person name="Badalamenti J.P."/>
            <person name="Herman A."/>
            <person name="Mangelson H."/>
            <person name="Liachko I."/>
            <person name="Sullivan S."/>
            <person name="Sone E.D."/>
            <person name="Koren S."/>
            <person name="Silverstein K.A.T."/>
            <person name="Beckman K.B."/>
            <person name="Gohl D.M."/>
        </authorList>
    </citation>
    <scope>NUCLEOTIDE SEQUENCE</scope>
    <source>
        <strain evidence="2">Duluth1</strain>
        <tissue evidence="2">Whole animal</tissue>
    </source>
</reference>
<name>A0A9D4H2V1_DREPO</name>
<keyword evidence="1" id="KW-0732">Signal</keyword>
<feature type="signal peptide" evidence="1">
    <location>
        <begin position="1"/>
        <end position="22"/>
    </location>
</feature>
<organism evidence="2 3">
    <name type="scientific">Dreissena polymorpha</name>
    <name type="common">Zebra mussel</name>
    <name type="synonym">Mytilus polymorpha</name>
    <dbReference type="NCBI Taxonomy" id="45954"/>
    <lineage>
        <taxon>Eukaryota</taxon>
        <taxon>Metazoa</taxon>
        <taxon>Spiralia</taxon>
        <taxon>Lophotrochozoa</taxon>
        <taxon>Mollusca</taxon>
        <taxon>Bivalvia</taxon>
        <taxon>Autobranchia</taxon>
        <taxon>Heteroconchia</taxon>
        <taxon>Euheterodonta</taxon>
        <taxon>Imparidentia</taxon>
        <taxon>Neoheterodontei</taxon>
        <taxon>Myida</taxon>
        <taxon>Dreissenoidea</taxon>
        <taxon>Dreissenidae</taxon>
        <taxon>Dreissena</taxon>
    </lineage>
</organism>
<feature type="chain" id="PRO_5039325872" evidence="1">
    <location>
        <begin position="23"/>
        <end position="149"/>
    </location>
</feature>
<evidence type="ECO:0000313" key="2">
    <source>
        <dbReference type="EMBL" id="KAH3826455.1"/>
    </source>
</evidence>
<dbReference type="EMBL" id="JAIWYP010000005">
    <property type="protein sequence ID" value="KAH3826455.1"/>
    <property type="molecule type" value="Genomic_DNA"/>
</dbReference>
<protein>
    <submittedName>
        <fullName evidence="2">Uncharacterized protein</fullName>
    </submittedName>
</protein>
<reference evidence="2" key="2">
    <citation type="submission" date="2020-11" db="EMBL/GenBank/DDBJ databases">
        <authorList>
            <person name="McCartney M.A."/>
            <person name="Auch B."/>
            <person name="Kono T."/>
            <person name="Mallez S."/>
            <person name="Becker A."/>
            <person name="Gohl D.M."/>
            <person name="Silverstein K.A.T."/>
            <person name="Koren S."/>
            <person name="Bechman K.B."/>
            <person name="Herman A."/>
            <person name="Abrahante J.E."/>
            <person name="Garbe J."/>
        </authorList>
    </citation>
    <scope>NUCLEOTIDE SEQUENCE</scope>
    <source>
        <strain evidence="2">Duluth1</strain>
        <tissue evidence="2">Whole animal</tissue>
    </source>
</reference>
<dbReference type="Proteomes" id="UP000828390">
    <property type="component" value="Unassembled WGS sequence"/>
</dbReference>
<evidence type="ECO:0000256" key="1">
    <source>
        <dbReference type="SAM" id="SignalP"/>
    </source>
</evidence>
<keyword evidence="3" id="KW-1185">Reference proteome</keyword>
<dbReference type="AlphaFoldDB" id="A0A9D4H2V1"/>
<accession>A0A9D4H2V1</accession>
<evidence type="ECO:0000313" key="3">
    <source>
        <dbReference type="Proteomes" id="UP000828390"/>
    </source>
</evidence>
<gene>
    <name evidence="2" type="ORF">DPMN_128361</name>
</gene>
<proteinExistence type="predicted"/>
<sequence length="149" mass="16685">MAVLNIVACAWATLVIVAIVGSENCTNLSPIYHSGDPRSCIMGQSGPRYRFEVLPGSGWDNLRNKTTGMIVKLNFSQCRTTEDGRFLLPDGVYTVPLKRSHVETTANLFEHWSNYSRRGICNTPRSWSRIRRLATRSGSDSTRSPPAYF</sequence>
<comment type="caution">
    <text evidence="2">The sequence shown here is derived from an EMBL/GenBank/DDBJ whole genome shotgun (WGS) entry which is preliminary data.</text>
</comment>